<dbReference type="EMBL" id="CAJNNW010036796">
    <property type="protein sequence ID" value="CAE8737612.1"/>
    <property type="molecule type" value="Genomic_DNA"/>
</dbReference>
<evidence type="ECO:0008006" key="4">
    <source>
        <dbReference type="Google" id="ProtNLM"/>
    </source>
</evidence>
<proteinExistence type="predicted"/>
<name>A0A813LPE1_POLGL</name>
<comment type="caution">
    <text evidence="2">The sequence shown here is derived from an EMBL/GenBank/DDBJ whole genome shotgun (WGS) entry which is preliminary data.</text>
</comment>
<evidence type="ECO:0000256" key="1">
    <source>
        <dbReference type="SAM" id="SignalP"/>
    </source>
</evidence>
<dbReference type="Gene3D" id="3.40.50.1820">
    <property type="entry name" value="alpha/beta hydrolase"/>
    <property type="match status" value="1"/>
</dbReference>
<evidence type="ECO:0000313" key="3">
    <source>
        <dbReference type="Proteomes" id="UP000626109"/>
    </source>
</evidence>
<dbReference type="AlphaFoldDB" id="A0A813LPE1"/>
<accession>A0A813LPE1</accession>
<protein>
    <recommendedName>
        <fullName evidence="4">Feruloyl esterase</fullName>
    </recommendedName>
</protein>
<dbReference type="SUPFAM" id="SSF53474">
    <property type="entry name" value="alpha/beta-Hydrolases"/>
    <property type="match status" value="1"/>
</dbReference>
<dbReference type="InterPro" id="IPR029058">
    <property type="entry name" value="AB_hydrolase_fold"/>
</dbReference>
<keyword evidence="1" id="KW-0732">Signal</keyword>
<evidence type="ECO:0000313" key="2">
    <source>
        <dbReference type="EMBL" id="CAE8737612.1"/>
    </source>
</evidence>
<sequence length="431" mass="47452">MALLPSCCFIVLFVGTFSSDCALEDADSCSLIQSSRPAGLPLKQHVATQPAQSSEIPSALPTDESAWFPSALKELLEPAVEFWDNTVRLGSLPTNKTIVSGLSSGADFAVQFQVAYSASVQGAAIFAGQPYSCAVVRFPLDQLVPKDSEVPNCIGCPPNETLVYDHCKVHPDWVDVKMLGDLAKEKYSKGLIDCPKNLESARIYLYRGTKDPIYLKGTVKNTEEFFAQFVPQEQLLYEGDVPGGHAYPLLGDTPYPCGGSGPLAKLFLQSCQYDGPGRSLQHIYEGKLADPGQREWSSLRWFDQEPFYGEDNEVTGLDKWALIYVPKACHTETCDLVVSFHGCGFVFPGLYEWLVTGLTFNQWAESNNMVVIYPRLKAHGTSSQFQQGCWNVYGQTGLDYADKGAAQMAAIKKMVDDIPSLKIWDFDITIV</sequence>
<feature type="signal peptide" evidence="1">
    <location>
        <begin position="1"/>
        <end position="18"/>
    </location>
</feature>
<dbReference type="Proteomes" id="UP000626109">
    <property type="component" value="Unassembled WGS sequence"/>
</dbReference>
<reference evidence="2" key="1">
    <citation type="submission" date="2021-02" db="EMBL/GenBank/DDBJ databases">
        <authorList>
            <person name="Dougan E. K."/>
            <person name="Rhodes N."/>
            <person name="Thang M."/>
            <person name="Chan C."/>
        </authorList>
    </citation>
    <scope>NUCLEOTIDE SEQUENCE</scope>
</reference>
<feature type="chain" id="PRO_5032434497" description="Feruloyl esterase" evidence="1">
    <location>
        <begin position="19"/>
        <end position="431"/>
    </location>
</feature>
<gene>
    <name evidence="2" type="ORF">PGLA2088_LOCUS48842</name>
</gene>
<organism evidence="2 3">
    <name type="scientific">Polarella glacialis</name>
    <name type="common">Dinoflagellate</name>
    <dbReference type="NCBI Taxonomy" id="89957"/>
    <lineage>
        <taxon>Eukaryota</taxon>
        <taxon>Sar</taxon>
        <taxon>Alveolata</taxon>
        <taxon>Dinophyceae</taxon>
        <taxon>Suessiales</taxon>
        <taxon>Suessiaceae</taxon>
        <taxon>Polarella</taxon>
    </lineage>
</organism>